<feature type="coiled-coil region" evidence="2">
    <location>
        <begin position="264"/>
        <end position="291"/>
    </location>
</feature>
<reference evidence="4" key="1">
    <citation type="submission" date="2023-11" db="UniProtKB">
        <authorList>
            <consortium name="WormBaseParasite"/>
        </authorList>
    </citation>
    <scope>IDENTIFICATION</scope>
</reference>
<dbReference type="SUPFAM" id="SSF82185">
    <property type="entry name" value="Histone H3 K4-specific methyltransferase SET7/9 N-terminal domain"/>
    <property type="match status" value="1"/>
</dbReference>
<evidence type="ECO:0000313" key="3">
    <source>
        <dbReference type="Proteomes" id="UP000050790"/>
    </source>
</evidence>
<dbReference type="PANTHER" id="PTHR46917:SF1">
    <property type="entry name" value="MORN REPEAT-CONTAINING PROTEIN 2"/>
    <property type="match status" value="1"/>
</dbReference>
<accession>A0AA84ZFG8</accession>
<organism evidence="3 4">
    <name type="scientific">Schistosoma margrebowiei</name>
    <dbReference type="NCBI Taxonomy" id="48269"/>
    <lineage>
        <taxon>Eukaryota</taxon>
        <taxon>Metazoa</taxon>
        <taxon>Spiralia</taxon>
        <taxon>Lophotrochozoa</taxon>
        <taxon>Platyhelminthes</taxon>
        <taxon>Trematoda</taxon>
        <taxon>Digenea</taxon>
        <taxon>Strigeidida</taxon>
        <taxon>Schistosomatoidea</taxon>
        <taxon>Schistosomatidae</taxon>
        <taxon>Schistosoma</taxon>
    </lineage>
</organism>
<dbReference type="SMART" id="SM00698">
    <property type="entry name" value="MORN"/>
    <property type="match status" value="2"/>
</dbReference>
<dbReference type="AlphaFoldDB" id="A0AA84ZFG8"/>
<evidence type="ECO:0000256" key="2">
    <source>
        <dbReference type="SAM" id="Coils"/>
    </source>
</evidence>
<keyword evidence="2" id="KW-0175">Coiled coil</keyword>
<dbReference type="Pfam" id="PF02493">
    <property type="entry name" value="MORN"/>
    <property type="match status" value="2"/>
</dbReference>
<keyword evidence="1" id="KW-0677">Repeat</keyword>
<evidence type="ECO:0000256" key="1">
    <source>
        <dbReference type="ARBA" id="ARBA00022737"/>
    </source>
</evidence>
<dbReference type="Gene3D" id="2.20.110.10">
    <property type="entry name" value="Histone H3 K4-specific methyltransferase SET7/9 N-terminal domain"/>
    <property type="match status" value="1"/>
</dbReference>
<feature type="coiled-coil region" evidence="2">
    <location>
        <begin position="465"/>
        <end position="492"/>
    </location>
</feature>
<dbReference type="Proteomes" id="UP000050790">
    <property type="component" value="Unassembled WGS sequence"/>
</dbReference>
<name>A0AA84ZFG8_9TREM</name>
<evidence type="ECO:0000313" key="4">
    <source>
        <dbReference type="WBParaSite" id="SMRG1_27490.1"/>
    </source>
</evidence>
<dbReference type="PANTHER" id="PTHR46917">
    <property type="entry name" value="MORN REPEAT-CONTAINING PROTEIN 2"/>
    <property type="match status" value="1"/>
</dbReference>
<dbReference type="InterPro" id="IPR052849">
    <property type="entry name" value="MORN_repeat_protein"/>
</dbReference>
<dbReference type="InterPro" id="IPR003409">
    <property type="entry name" value="MORN"/>
</dbReference>
<evidence type="ECO:0008006" key="5">
    <source>
        <dbReference type="Google" id="ProtNLM"/>
    </source>
</evidence>
<dbReference type="WBParaSite" id="SMRG1_27490.1">
    <property type="protein sequence ID" value="SMRG1_27490.1"/>
    <property type="gene ID" value="SMRG1_27490"/>
</dbReference>
<protein>
    <recommendedName>
        <fullName evidence="5">MORN repeat-containing protein 5</fullName>
    </recommendedName>
</protein>
<proteinExistence type="predicted"/>
<sequence length="698" mass="81592">MIDDELFSQFVFPNGDYYEGQYAIRDSGIVRHGKGKFVGDFRKRMLDVTISSSLSQSYKNLSDINPDCKNRNGFDVSMLCDLFGETSLHKGYYSGEWVNDKIEGYGKVKFASGSYYEGTFKDNKMDGLGTYYWPSGHILKAQFEQNNIQENSLIELIDPDGKQWTGQFKQNSQQKLTFNDNDKCLNETQFNYLNELPFSESLFTDFEVINKELEETNQLFDYMINENELPCTIQTEQIKTKENLTIIKGKKYIQLLDMILNSKLKEEKEVKENTRILHKQIENELNDLINSNKKFKTFKQINQIENTKQNSNQIVLVDTIEKFNTFPDEICRNIEKFLQLNDKSLSQNHNTVRNKNNNDFHQNNVKTNDLNEEITSKSIFKTEYIKECQTNEEKEREDRINKLLDQEIEVDSSASLQGKHCNQFRNQNTSFNESLCNSFNGKSRKNNKNFIKRNIELASRWKDIIPMTTEDKERLEEILAEDEEEMQIIKQNDILQNEMNIAIHKESSDSVNNDRLLSTDNMGSILRLYLNRTKRSGSCLDEPISNNVDDQNPTNNQPNSVNQLMLKENCQQLDNQLLGMLSRLNEIDEQLEKFQIQRKIDNENTSQILSSLRSTEEENKILTESIRPGEYALSKYQETREIKKRLNEIETQLAQIQKISFEELNAILFLICYTKLWKNSSNKIEQLNIDLNELTLND</sequence>